<protein>
    <submittedName>
        <fullName evidence="1">Uncharacterized protein</fullName>
    </submittedName>
</protein>
<evidence type="ECO:0000313" key="1">
    <source>
        <dbReference type="EMBL" id="RDE52139.1"/>
    </source>
</evidence>
<dbReference type="AlphaFoldDB" id="A0A369XUQ8"/>
<dbReference type="EMBL" id="QPGA01000002">
    <property type="protein sequence ID" value="RDE52139.1"/>
    <property type="molecule type" value="Genomic_DNA"/>
</dbReference>
<proteinExistence type="predicted"/>
<comment type="caution">
    <text evidence="1">The sequence shown here is derived from an EMBL/GenBank/DDBJ whole genome shotgun (WGS) entry which is preliminary data.</text>
</comment>
<name>A0A369XUQ8_9PROT</name>
<gene>
    <name evidence="1" type="ORF">DVS81_02600</name>
</gene>
<dbReference type="Proteomes" id="UP000253831">
    <property type="component" value="Unassembled WGS sequence"/>
</dbReference>
<reference evidence="1 2" key="1">
    <citation type="submission" date="2018-05" db="EMBL/GenBank/DDBJ databases">
        <title>Integrated omic analyses show evidence that a Ca. Accumulibacter phosphatis strain performs denitrification under micro-aerobic conditions.</title>
        <authorList>
            <person name="Camejo P.Y."/>
            <person name="Katherine M.D."/>
            <person name="Daniel N.R."/>
        </authorList>
    </citation>
    <scope>NUCLEOTIDE SEQUENCE [LARGE SCALE GENOMIC DNA]</scope>
    <source>
        <strain evidence="1">UW-LDO-IC</strain>
    </source>
</reference>
<sequence length="84" mass="7996">MEPVDRPGGLASGTAKVAVGAGAPTVIAAASNSPLEDKDEADEAIALRRSSGCGAGATGNTVGARRFAGAFPKTTAANAPASAA</sequence>
<evidence type="ECO:0000313" key="2">
    <source>
        <dbReference type="Proteomes" id="UP000253831"/>
    </source>
</evidence>
<accession>A0A369XUQ8</accession>
<organism evidence="1 2">
    <name type="scientific">Candidatus Accumulibacter meliphilus</name>
    <dbReference type="NCBI Taxonomy" id="2211374"/>
    <lineage>
        <taxon>Bacteria</taxon>
        <taxon>Pseudomonadati</taxon>
        <taxon>Pseudomonadota</taxon>
        <taxon>Betaproteobacteria</taxon>
        <taxon>Candidatus Accumulibacter</taxon>
    </lineage>
</organism>